<accession>A0A6J6AGF4</accession>
<dbReference type="InterPro" id="IPR017926">
    <property type="entry name" value="GATASE"/>
</dbReference>
<dbReference type="GO" id="GO:0005829">
    <property type="term" value="C:cytosol"/>
    <property type="evidence" value="ECO:0007669"/>
    <property type="project" value="TreeGrafter"/>
</dbReference>
<dbReference type="PANTHER" id="PTHR42695:SF5">
    <property type="entry name" value="GLUTAMINE AMIDOTRANSFERASE YLR126C-RELATED"/>
    <property type="match status" value="1"/>
</dbReference>
<dbReference type="EMBL" id="CAETWZ010000029">
    <property type="protein sequence ID" value="CAB4367674.1"/>
    <property type="molecule type" value="Genomic_DNA"/>
</dbReference>
<name>A0A6J6AGF4_9ZZZZ</name>
<sequence>MRAVLIANREDADPGFIGRSLRARGYSFIEFLREDHGDWPTLDGFDLVVAMGSNWSTYWDHVAEPVLAEQQLLAEALHRGIGVLGICFGAQQLSVALGGQVSRAETPEIGWYQVFPVPEVAHLAPPSLTRGAWMQWHYDRFSAPAGATVLADSPVGPQAMVCGTALALQFHPEATESIVRLWTTGEGAEELSAINLRQDQLMLETTSHVQDSEQRCDELVEWFLEKIAQRHMA</sequence>
<feature type="domain" description="Glutamine amidotransferase" evidence="1">
    <location>
        <begin position="71"/>
        <end position="176"/>
    </location>
</feature>
<dbReference type="AlphaFoldDB" id="A0A6J6AGF4"/>
<dbReference type="SUPFAM" id="SSF52317">
    <property type="entry name" value="Class I glutamine amidotransferase-like"/>
    <property type="match status" value="1"/>
</dbReference>
<evidence type="ECO:0000259" key="1">
    <source>
        <dbReference type="Pfam" id="PF00117"/>
    </source>
</evidence>
<dbReference type="Gene3D" id="3.40.50.880">
    <property type="match status" value="1"/>
</dbReference>
<evidence type="ECO:0000313" key="2">
    <source>
        <dbReference type="EMBL" id="CAB4367674.1"/>
    </source>
</evidence>
<dbReference type="EMBL" id="CAFBQH010000075">
    <property type="protein sequence ID" value="CAB5053437.1"/>
    <property type="molecule type" value="Genomic_DNA"/>
</dbReference>
<dbReference type="Pfam" id="PF00117">
    <property type="entry name" value="GATase"/>
    <property type="match status" value="1"/>
</dbReference>
<evidence type="ECO:0000313" key="3">
    <source>
        <dbReference type="EMBL" id="CAB5053437.1"/>
    </source>
</evidence>
<proteinExistence type="predicted"/>
<organism evidence="2">
    <name type="scientific">freshwater metagenome</name>
    <dbReference type="NCBI Taxonomy" id="449393"/>
    <lineage>
        <taxon>unclassified sequences</taxon>
        <taxon>metagenomes</taxon>
        <taxon>ecological metagenomes</taxon>
    </lineage>
</organism>
<dbReference type="PROSITE" id="PS51273">
    <property type="entry name" value="GATASE_TYPE_1"/>
    <property type="match status" value="1"/>
</dbReference>
<dbReference type="PANTHER" id="PTHR42695">
    <property type="entry name" value="GLUTAMINE AMIDOTRANSFERASE YLR126C-RELATED"/>
    <property type="match status" value="1"/>
</dbReference>
<gene>
    <name evidence="2" type="ORF">UFOPK4179_00462</name>
    <name evidence="3" type="ORF">UFOPK4293_01188</name>
</gene>
<dbReference type="InterPro" id="IPR044992">
    <property type="entry name" value="ChyE-like"/>
</dbReference>
<reference evidence="2" key="1">
    <citation type="submission" date="2020-05" db="EMBL/GenBank/DDBJ databases">
        <authorList>
            <person name="Chiriac C."/>
            <person name="Salcher M."/>
            <person name="Ghai R."/>
            <person name="Kavagutti S V."/>
        </authorList>
    </citation>
    <scope>NUCLEOTIDE SEQUENCE</scope>
</reference>
<dbReference type="CDD" id="cd01741">
    <property type="entry name" value="GATase1_1"/>
    <property type="match status" value="1"/>
</dbReference>
<dbReference type="InterPro" id="IPR029062">
    <property type="entry name" value="Class_I_gatase-like"/>
</dbReference>
<protein>
    <submittedName>
        <fullName evidence="2">Unannotated protein</fullName>
    </submittedName>
</protein>